<evidence type="ECO:0000313" key="2">
    <source>
        <dbReference type="Proteomes" id="UP000198854"/>
    </source>
</evidence>
<keyword evidence="2" id="KW-1185">Reference proteome</keyword>
<dbReference type="Proteomes" id="UP000198854">
    <property type="component" value="Unassembled WGS sequence"/>
</dbReference>
<proteinExistence type="predicted"/>
<accession>A0A1G8GJC3</accession>
<name>A0A1G8GJC3_9VIBR</name>
<evidence type="ECO:0008006" key="3">
    <source>
        <dbReference type="Google" id="ProtNLM"/>
    </source>
</evidence>
<organism evidence="1 2">
    <name type="scientific">Vibrio xiamenensis</name>
    <dbReference type="NCBI Taxonomy" id="861298"/>
    <lineage>
        <taxon>Bacteria</taxon>
        <taxon>Pseudomonadati</taxon>
        <taxon>Pseudomonadota</taxon>
        <taxon>Gammaproteobacteria</taxon>
        <taxon>Vibrionales</taxon>
        <taxon>Vibrionaceae</taxon>
        <taxon>Vibrio</taxon>
    </lineage>
</organism>
<gene>
    <name evidence="1" type="ORF">SAMN04488136_13812</name>
</gene>
<reference evidence="2" key="1">
    <citation type="submission" date="2016-10" db="EMBL/GenBank/DDBJ databases">
        <authorList>
            <person name="Varghese N."/>
            <person name="Submissions S."/>
        </authorList>
    </citation>
    <scope>NUCLEOTIDE SEQUENCE [LARGE SCALE GENOMIC DNA]</scope>
    <source>
        <strain evidence="2">CGMCC 1.10228</strain>
    </source>
</reference>
<dbReference type="AlphaFoldDB" id="A0A1G8GJC3"/>
<dbReference type="RefSeq" id="WP_093279084.1">
    <property type="nucleotide sequence ID" value="NZ_FNDD01000038.1"/>
</dbReference>
<evidence type="ECO:0000313" key="1">
    <source>
        <dbReference type="EMBL" id="SDH94436.1"/>
    </source>
</evidence>
<sequence length="124" mass="14328">MRIFILPFIILFSLNTYAISFDVNQRAFYLVDSCQQYTELYNENGQKKWWSVFTTSREDALRIGYCLGVIEQVQRGELCPNGIEQYKIDPTYAMASAIARMENSEVLRTDTNGTIRKALCPSTY</sequence>
<dbReference type="OrthoDB" id="5897919at2"/>
<dbReference type="EMBL" id="FNDD01000038">
    <property type="protein sequence ID" value="SDH94436.1"/>
    <property type="molecule type" value="Genomic_DNA"/>
</dbReference>
<dbReference type="STRING" id="861298.SAMN04488136_13812"/>
<protein>
    <recommendedName>
        <fullName evidence="3">Rap1a immunity protein domain-containing protein</fullName>
    </recommendedName>
</protein>